<reference evidence="10" key="1">
    <citation type="submission" date="2023-07" db="EMBL/GenBank/DDBJ databases">
        <title>Chromosome-level genome assembly of Artemia franciscana.</title>
        <authorList>
            <person name="Jo E."/>
        </authorList>
    </citation>
    <scope>NUCLEOTIDE SEQUENCE</scope>
    <source>
        <tissue evidence="10">Whole body</tissue>
    </source>
</reference>
<evidence type="ECO:0000256" key="7">
    <source>
        <dbReference type="ARBA" id="ARBA00023136"/>
    </source>
</evidence>
<dbReference type="InterPro" id="IPR018011">
    <property type="entry name" value="Carb_sulfotrans_8-10"/>
</dbReference>
<keyword evidence="11" id="KW-1185">Reference proteome</keyword>
<evidence type="ECO:0000256" key="6">
    <source>
        <dbReference type="ARBA" id="ARBA00023034"/>
    </source>
</evidence>
<keyword evidence="3 9" id="KW-0808">Transferase</keyword>
<evidence type="ECO:0000256" key="5">
    <source>
        <dbReference type="ARBA" id="ARBA00022989"/>
    </source>
</evidence>
<keyword evidence="5" id="KW-1133">Transmembrane helix</keyword>
<evidence type="ECO:0000256" key="4">
    <source>
        <dbReference type="ARBA" id="ARBA00022692"/>
    </source>
</evidence>
<dbReference type="AlphaFoldDB" id="A0AA88H587"/>
<dbReference type="EMBL" id="JAVRJZ010001288">
    <property type="protein sequence ID" value="KAK2701900.1"/>
    <property type="molecule type" value="Genomic_DNA"/>
</dbReference>
<dbReference type="EC" id="2.8.2.-" evidence="9"/>
<keyword evidence="9" id="KW-0735">Signal-anchor</keyword>
<evidence type="ECO:0000256" key="3">
    <source>
        <dbReference type="ARBA" id="ARBA00022679"/>
    </source>
</evidence>
<feature type="non-terminal residue" evidence="10">
    <location>
        <position position="1"/>
    </location>
</feature>
<comment type="subcellular location">
    <subcellularLocation>
        <location evidence="1 9">Golgi apparatus membrane</location>
        <topology evidence="1 9">Single-pass type II membrane protein</topology>
    </subcellularLocation>
</comment>
<keyword evidence="9" id="KW-0119">Carbohydrate metabolism</keyword>
<organism evidence="10 11">
    <name type="scientific">Artemia franciscana</name>
    <name type="common">Brine shrimp</name>
    <name type="synonym">Artemia sanfranciscana</name>
    <dbReference type="NCBI Taxonomy" id="6661"/>
    <lineage>
        <taxon>Eukaryota</taxon>
        <taxon>Metazoa</taxon>
        <taxon>Ecdysozoa</taxon>
        <taxon>Arthropoda</taxon>
        <taxon>Crustacea</taxon>
        <taxon>Branchiopoda</taxon>
        <taxon>Anostraca</taxon>
        <taxon>Artemiidae</taxon>
        <taxon>Artemia</taxon>
    </lineage>
</organism>
<evidence type="ECO:0000256" key="9">
    <source>
        <dbReference type="RuleBase" id="RU364020"/>
    </source>
</evidence>
<dbReference type="PANTHER" id="PTHR12137">
    <property type="entry name" value="CARBOHYDRATE SULFOTRANSFERASE"/>
    <property type="match status" value="1"/>
</dbReference>
<evidence type="ECO:0000256" key="8">
    <source>
        <dbReference type="ARBA" id="ARBA00023180"/>
    </source>
</evidence>
<dbReference type="Proteomes" id="UP001187531">
    <property type="component" value="Unassembled WGS sequence"/>
</dbReference>
<gene>
    <name evidence="10" type="ORF">QYM36_019461</name>
</gene>
<keyword evidence="8 9" id="KW-0325">Glycoprotein</keyword>
<comment type="similarity">
    <text evidence="2 9">Belongs to the sulfotransferase 2 family.</text>
</comment>
<keyword evidence="7" id="KW-0472">Membrane</keyword>
<name>A0AA88H587_ARTSF</name>
<sequence>TGSSLWKGIFAILTKQSNETDAANIIRYDVHHLMKFDSLRSLGFEEKYMKLGSYFVFAVVRHPFERLVSAFNDKLKHPDEFDGNFFQQKHGTRIIQKYRPKASPKEIMSGKPKFSEFIEYLIDPETVKGTINKIDHHWAQYYKIIHPCIHKFDYIVRFEYFKEDTQYILDSLNLSSIVKFSYKDPVTSKDNLKMHMQQLTKNQIYKLYLAYRFDFDLFGYNFDIRNYI</sequence>
<dbReference type="GO" id="GO:0008146">
    <property type="term" value="F:sulfotransferase activity"/>
    <property type="evidence" value="ECO:0007669"/>
    <property type="project" value="InterPro"/>
</dbReference>
<keyword evidence="4" id="KW-0812">Transmembrane</keyword>
<dbReference type="PANTHER" id="PTHR12137:SF63">
    <property type="entry name" value="CARBOHYDRATE SULFOTRANSFERASE"/>
    <property type="match status" value="1"/>
</dbReference>
<dbReference type="GO" id="GO:0016051">
    <property type="term" value="P:carbohydrate biosynthetic process"/>
    <property type="evidence" value="ECO:0007669"/>
    <property type="project" value="InterPro"/>
</dbReference>
<protein>
    <recommendedName>
        <fullName evidence="9">Carbohydrate sulfotransferase</fullName>
        <ecNumber evidence="9">2.8.2.-</ecNumber>
    </recommendedName>
</protein>
<evidence type="ECO:0000256" key="2">
    <source>
        <dbReference type="ARBA" id="ARBA00006339"/>
    </source>
</evidence>
<accession>A0AA88H587</accession>
<keyword evidence="6 9" id="KW-0333">Golgi apparatus</keyword>
<evidence type="ECO:0000313" key="10">
    <source>
        <dbReference type="EMBL" id="KAK2701900.1"/>
    </source>
</evidence>
<proteinExistence type="inferred from homology"/>
<dbReference type="Pfam" id="PF03567">
    <property type="entry name" value="Sulfotransfer_2"/>
    <property type="match status" value="1"/>
</dbReference>
<dbReference type="SUPFAM" id="SSF52540">
    <property type="entry name" value="P-loop containing nucleoside triphosphate hydrolases"/>
    <property type="match status" value="1"/>
</dbReference>
<comment type="caution">
    <text evidence="10">The sequence shown here is derived from an EMBL/GenBank/DDBJ whole genome shotgun (WGS) entry which is preliminary data.</text>
</comment>
<dbReference type="GO" id="GO:0000139">
    <property type="term" value="C:Golgi membrane"/>
    <property type="evidence" value="ECO:0007669"/>
    <property type="project" value="UniProtKB-SubCell"/>
</dbReference>
<evidence type="ECO:0000256" key="1">
    <source>
        <dbReference type="ARBA" id="ARBA00004323"/>
    </source>
</evidence>
<dbReference type="InterPro" id="IPR005331">
    <property type="entry name" value="Sulfotransferase"/>
</dbReference>
<dbReference type="InterPro" id="IPR027417">
    <property type="entry name" value="P-loop_NTPase"/>
</dbReference>
<evidence type="ECO:0000313" key="11">
    <source>
        <dbReference type="Proteomes" id="UP001187531"/>
    </source>
</evidence>